<dbReference type="Proteomes" id="UP000091897">
    <property type="component" value="Chromosome"/>
</dbReference>
<feature type="transmembrane region" description="Helical" evidence="1">
    <location>
        <begin position="132"/>
        <end position="153"/>
    </location>
</feature>
<feature type="transmembrane region" description="Helical" evidence="1">
    <location>
        <begin position="101"/>
        <end position="120"/>
    </location>
</feature>
<reference evidence="4 5" key="1">
    <citation type="submission" date="2016-06" db="EMBL/GenBank/DDBJ databases">
        <title>Complete genome sequences of Bordetella bronchialis and Bordetella flabilis.</title>
        <authorList>
            <person name="LiPuma J.J."/>
            <person name="Spilker T."/>
        </authorList>
    </citation>
    <scope>NUCLEOTIDE SEQUENCE [LARGE SCALE GENOMIC DNA]</scope>
    <source>
        <strain evidence="3 5">AU17976</strain>
        <strain evidence="2 4">AU3182</strain>
    </source>
</reference>
<sequence>MTEHRTGFAQGAQEQWLRSYYFLRAAFSAVWVAIAFTAGRQSPMLAAVLLVLYPAWDAAANFLDAARSGGLGRNRAQAINVAVSLATTLGVIVALRMSVNAVLAVFGAWAILAGLLQLGTAIGRWKRFGAQWAMILSGAQSAVAGTLFIALSRTPVPPSTSIAKVAGYAAVGAAYFLVSAIWLLAGDMRRKAARPSIR</sequence>
<dbReference type="STRING" id="463025.BAU08_15985"/>
<evidence type="ECO:0008006" key="6">
    <source>
        <dbReference type="Google" id="ProtNLM"/>
    </source>
</evidence>
<feature type="transmembrane region" description="Helical" evidence="1">
    <location>
        <begin position="21"/>
        <end position="38"/>
    </location>
</feature>
<gene>
    <name evidence="2" type="ORF">BAU06_15755</name>
    <name evidence="3" type="ORF">BAU08_15985</name>
</gene>
<proteinExistence type="predicted"/>
<keyword evidence="4" id="KW-1185">Reference proteome</keyword>
<organism evidence="3 5">
    <name type="scientific">Bordetella bronchialis</name>
    <dbReference type="NCBI Taxonomy" id="463025"/>
    <lineage>
        <taxon>Bacteria</taxon>
        <taxon>Pseudomonadati</taxon>
        <taxon>Pseudomonadota</taxon>
        <taxon>Betaproteobacteria</taxon>
        <taxon>Burkholderiales</taxon>
        <taxon>Alcaligenaceae</taxon>
        <taxon>Bordetella</taxon>
    </lineage>
</organism>
<protein>
    <recommendedName>
        <fullName evidence="6">DUF308 domain-containing protein</fullName>
    </recommendedName>
</protein>
<dbReference type="Proteomes" id="UP000092213">
    <property type="component" value="Chromosome"/>
</dbReference>
<dbReference type="EMBL" id="CP016170">
    <property type="protein sequence ID" value="ANN67563.1"/>
    <property type="molecule type" value="Genomic_DNA"/>
</dbReference>
<dbReference type="AlphaFoldDB" id="A0A193FJZ8"/>
<name>A0A193FJZ8_9BORD</name>
<keyword evidence="1" id="KW-0472">Membrane</keyword>
<keyword evidence="1" id="KW-0812">Transmembrane</keyword>
<dbReference type="EMBL" id="CP016171">
    <property type="protein sequence ID" value="ANN72652.1"/>
    <property type="molecule type" value="Genomic_DNA"/>
</dbReference>
<dbReference type="KEGG" id="bbro:BAU06_15755"/>
<evidence type="ECO:0000313" key="5">
    <source>
        <dbReference type="Proteomes" id="UP000092213"/>
    </source>
</evidence>
<keyword evidence="1" id="KW-1133">Transmembrane helix</keyword>
<evidence type="ECO:0000313" key="3">
    <source>
        <dbReference type="EMBL" id="ANN72652.1"/>
    </source>
</evidence>
<feature type="transmembrane region" description="Helical" evidence="1">
    <location>
        <begin position="165"/>
        <end position="185"/>
    </location>
</feature>
<evidence type="ECO:0000256" key="1">
    <source>
        <dbReference type="SAM" id="Phobius"/>
    </source>
</evidence>
<evidence type="ECO:0000313" key="2">
    <source>
        <dbReference type="EMBL" id="ANN67563.1"/>
    </source>
</evidence>
<feature type="transmembrane region" description="Helical" evidence="1">
    <location>
        <begin position="44"/>
        <end position="66"/>
    </location>
</feature>
<feature type="transmembrane region" description="Helical" evidence="1">
    <location>
        <begin position="78"/>
        <end position="95"/>
    </location>
</feature>
<dbReference type="OrthoDB" id="960912at2"/>
<accession>A0A193FJZ8</accession>
<dbReference type="RefSeq" id="WP_066351529.1">
    <property type="nucleotide sequence ID" value="NZ_CBCSFJ010000001.1"/>
</dbReference>
<evidence type="ECO:0000313" key="4">
    <source>
        <dbReference type="Proteomes" id="UP000091897"/>
    </source>
</evidence>